<organism evidence="2 3">
    <name type="scientific">Dissostichus eleginoides</name>
    <name type="common">Patagonian toothfish</name>
    <name type="synonym">Dissostichus amissus</name>
    <dbReference type="NCBI Taxonomy" id="100907"/>
    <lineage>
        <taxon>Eukaryota</taxon>
        <taxon>Metazoa</taxon>
        <taxon>Chordata</taxon>
        <taxon>Craniata</taxon>
        <taxon>Vertebrata</taxon>
        <taxon>Euteleostomi</taxon>
        <taxon>Actinopterygii</taxon>
        <taxon>Neopterygii</taxon>
        <taxon>Teleostei</taxon>
        <taxon>Neoteleostei</taxon>
        <taxon>Acanthomorphata</taxon>
        <taxon>Eupercaria</taxon>
        <taxon>Perciformes</taxon>
        <taxon>Notothenioidei</taxon>
        <taxon>Nototheniidae</taxon>
        <taxon>Dissostichus</taxon>
    </lineage>
</organism>
<sequence length="1044" mass="117615">MQPFNIVEKPAFQEMLQTFDKQYELPKKTFISQTAIPSLYNQVKDKVLKELKDISFYSATTDMWSSSNMTPYMSLTVHYITDDWTLQSKCLGTRFIPDNHTANILAENLQSALADWALEESKLACITTDNGANIVAAIRQLGWPWLNCFGHNLHLAVSHGLDSDKDRTARAMGVCRNLVNTFNLSWLKKRDLRKAQTEANLPQHSLILDVATRWGTKQKMIERVLGQLPAIRRVLVEDRKHGHLNPTWQDVSVLESINAAMKPVADFTDVLSAEKHVTVSSVKPVLELLKGELLSPSPDDTELTENIKSNMCRVLAQKYSPPNIQLLLTKATVLDPRYRGSMEDAEVLDDVRQQLVQELLDMKEQQGSREGASSEESCSKAAGGNDEPPPAPARKSDLLQNRKAQLTTSQPQAVLPKRLGEATVSKYVEDGVVCPTVLRRGLFTTAAMDNLDHNPTATTATTSFHGTSILVFQHPIKDYKGEERGQLKFGEDKVKVIPELPESFTNIRPAFFTKKYPVPPKSNVTENLVTGPDNSLHMSQLALEYEWLEKVTVTDGPVDVTWSAHHASKKRHPTFEVGITSLLPLLRDQAHSVATIRHVMDKIKDIVAFLNPGQVPVIAADQPIYAVAKQVQWHWPENYGEDKFVIMFGGLHIEMAALSAVDLMRTHYERGKAQFQEFMAGIDIEDSTFYKPIKKNRVDFFRQKPASIIFSKQKVLQEECQLFSKLFISCQSRECDLKELFGHENHPFPAALSYGGKIHSCQKSQLAGILESLVAIPDTEPEADIIIIDDSALVYSLPPRSSKSFEDYAVRDFLPTIEAYSTKYKRTDIVFDVYLPMSLKVETRSRRGRGVRRRVTNKGKIPSNWQSFLRDNDNKTELFHYLADKIAQMSAQNVVIVTKEENALSTQTMRLDELAPCSHEEADTRIFVHAKQAAKEGRKNIIIKANNTDILVIAVSILPTLQEIGLQQLWIAFGHQRNLKWIPVHDLCLSIGMEKSKGILFFHAFTGCDVVSAFRGKGKKTAWQTWEVCDEASDLFSKLSQCQE</sequence>
<dbReference type="EMBL" id="JASDAP010000003">
    <property type="protein sequence ID" value="KAK1905739.1"/>
    <property type="molecule type" value="Genomic_DNA"/>
</dbReference>
<proteinExistence type="predicted"/>
<dbReference type="Proteomes" id="UP001228049">
    <property type="component" value="Unassembled WGS sequence"/>
</dbReference>
<keyword evidence="3" id="KW-1185">Reference proteome</keyword>
<dbReference type="SUPFAM" id="SSF53098">
    <property type="entry name" value="Ribonuclease H-like"/>
    <property type="match status" value="1"/>
</dbReference>
<evidence type="ECO:0000256" key="1">
    <source>
        <dbReference type="SAM" id="MobiDB-lite"/>
    </source>
</evidence>
<feature type="region of interest" description="Disordered" evidence="1">
    <location>
        <begin position="363"/>
        <end position="395"/>
    </location>
</feature>
<comment type="caution">
    <text evidence="2">The sequence shown here is derived from an EMBL/GenBank/DDBJ whole genome shotgun (WGS) entry which is preliminary data.</text>
</comment>
<name>A0AAD9CPJ2_DISEL</name>
<gene>
    <name evidence="2" type="ORF">KUDE01_012918</name>
</gene>
<evidence type="ECO:0000313" key="3">
    <source>
        <dbReference type="Proteomes" id="UP001228049"/>
    </source>
</evidence>
<protein>
    <submittedName>
        <fullName evidence="2">Zinc finger BED domain containing protein 1</fullName>
    </submittedName>
</protein>
<dbReference type="PANTHER" id="PTHR47018">
    <property type="entry name" value="CXC DOMAIN-CONTAINING PROTEIN-RELATED"/>
    <property type="match status" value="1"/>
</dbReference>
<accession>A0AAD9CPJ2</accession>
<reference evidence="2" key="1">
    <citation type="submission" date="2023-04" db="EMBL/GenBank/DDBJ databases">
        <title>Chromosome-level genome of Chaenocephalus aceratus.</title>
        <authorList>
            <person name="Park H."/>
        </authorList>
    </citation>
    <scope>NUCLEOTIDE SEQUENCE</scope>
    <source>
        <strain evidence="2">DE</strain>
        <tissue evidence="2">Muscle</tissue>
    </source>
</reference>
<dbReference type="SUPFAM" id="SSF140996">
    <property type="entry name" value="Hermes dimerisation domain"/>
    <property type="match status" value="1"/>
</dbReference>
<dbReference type="InterPro" id="IPR012337">
    <property type="entry name" value="RNaseH-like_sf"/>
</dbReference>
<dbReference type="PANTHER" id="PTHR47018:SF1">
    <property type="entry name" value="TESMIN_TSO1-LIKE CXC DOMAIN-CONTAINING PROTEIN"/>
    <property type="match status" value="1"/>
</dbReference>
<dbReference type="AlphaFoldDB" id="A0AAD9CPJ2"/>
<evidence type="ECO:0000313" key="2">
    <source>
        <dbReference type="EMBL" id="KAK1905739.1"/>
    </source>
</evidence>